<evidence type="ECO:0000313" key="2">
    <source>
        <dbReference type="EMBL" id="ETE57902.1"/>
    </source>
</evidence>
<sequence>MHRKSAHAHTIPPCTPVSAHVRTIPPHALQACMCAHDSPSCIASLHMHAGFPFTRCKSAQARTIPPHTPCVCPCVHDSPSCPLRMRQIPGNQLSGGGARTCAVGLFRSTSRVPGEMALRATSGMHGIGSPTREEGVNLFSKAPESRTRSSRWKITKERSNLELRNFPTERTINQWKSSPSEVVGAATLDIFKKRLDSHLSEMKSSKVPSNSCSVIFHNLLLLSLAKQVWKELGPLRQGSGCLWVSKKSQDGGCKHLIEAPTPFKMQMSVRGIRFRRPLKAIASYGWAKKVGSGSSQMTSWFFAPSSFSSRELRSNGMSWHSGGLGENKGLSNSWALFSETAGREGSKWMKKERKGVGERRRGEWGRKGKEEKGGKEGMVKEEREEGRKEKGEVMGEEGRRKMNERKDEGREEKGEVMDGEGGREEKGEVMVRKKGRRKRGRKEKEDRDRWIKKEREGRDEGRNEGRMAEERKKEKRKEGERR</sequence>
<comment type="caution">
    <text evidence="2">The sequence shown here is derived from an EMBL/GenBank/DDBJ whole genome shotgun (WGS) entry which is preliminary data.</text>
</comment>
<dbReference type="Proteomes" id="UP000018936">
    <property type="component" value="Unassembled WGS sequence"/>
</dbReference>
<accession>V8N8K4</accession>
<gene>
    <name evidence="2" type="primary">Srst</name>
    <name evidence="2" type="ORF">L345_16378</name>
</gene>
<proteinExistence type="predicted"/>
<dbReference type="AlphaFoldDB" id="V8N8K4"/>
<name>V8N8K4_OPHHA</name>
<organism evidence="2 3">
    <name type="scientific">Ophiophagus hannah</name>
    <name type="common">King cobra</name>
    <name type="synonym">Naja hannah</name>
    <dbReference type="NCBI Taxonomy" id="8665"/>
    <lineage>
        <taxon>Eukaryota</taxon>
        <taxon>Metazoa</taxon>
        <taxon>Chordata</taxon>
        <taxon>Craniata</taxon>
        <taxon>Vertebrata</taxon>
        <taxon>Euteleostomi</taxon>
        <taxon>Lepidosauria</taxon>
        <taxon>Squamata</taxon>
        <taxon>Bifurcata</taxon>
        <taxon>Unidentata</taxon>
        <taxon>Episquamata</taxon>
        <taxon>Toxicofera</taxon>
        <taxon>Serpentes</taxon>
        <taxon>Colubroidea</taxon>
        <taxon>Elapidae</taxon>
        <taxon>Elapinae</taxon>
        <taxon>Ophiophagus</taxon>
    </lineage>
</organism>
<feature type="region of interest" description="Disordered" evidence="1">
    <location>
        <begin position="343"/>
        <end position="482"/>
    </location>
</feature>
<dbReference type="EMBL" id="AZIM01007572">
    <property type="protein sequence ID" value="ETE57902.1"/>
    <property type="molecule type" value="Genomic_DNA"/>
</dbReference>
<reference evidence="2 3" key="1">
    <citation type="journal article" date="2013" name="Proc. Natl. Acad. Sci. U.S.A.">
        <title>The king cobra genome reveals dynamic gene evolution and adaptation in the snake venom system.</title>
        <authorList>
            <person name="Vonk F.J."/>
            <person name="Casewell N.R."/>
            <person name="Henkel C.V."/>
            <person name="Heimberg A.M."/>
            <person name="Jansen H.J."/>
            <person name="McCleary R.J."/>
            <person name="Kerkkamp H.M."/>
            <person name="Vos R.A."/>
            <person name="Guerreiro I."/>
            <person name="Calvete J.J."/>
            <person name="Wuster W."/>
            <person name="Woods A.E."/>
            <person name="Logan J.M."/>
            <person name="Harrison R.A."/>
            <person name="Castoe T.A."/>
            <person name="de Koning A.P."/>
            <person name="Pollock D.D."/>
            <person name="Yandell M."/>
            <person name="Calderon D."/>
            <person name="Renjifo C."/>
            <person name="Currier R.B."/>
            <person name="Salgado D."/>
            <person name="Pla D."/>
            <person name="Sanz L."/>
            <person name="Hyder A.S."/>
            <person name="Ribeiro J.M."/>
            <person name="Arntzen J.W."/>
            <person name="van den Thillart G.E."/>
            <person name="Boetzer M."/>
            <person name="Pirovano W."/>
            <person name="Dirks R.P."/>
            <person name="Spaink H.P."/>
            <person name="Duboule D."/>
            <person name="McGlinn E."/>
            <person name="Kini R.M."/>
            <person name="Richardson M.K."/>
        </authorList>
    </citation>
    <scope>NUCLEOTIDE SEQUENCE</scope>
    <source>
        <tissue evidence="2">Blood</tissue>
    </source>
</reference>
<feature type="compositionally biased region" description="Basic and acidic residues" evidence="1">
    <location>
        <begin position="442"/>
        <end position="482"/>
    </location>
</feature>
<evidence type="ECO:0000256" key="1">
    <source>
        <dbReference type="SAM" id="MobiDB-lite"/>
    </source>
</evidence>
<feature type="compositionally biased region" description="Basic residues" evidence="1">
    <location>
        <begin position="432"/>
        <end position="441"/>
    </location>
</feature>
<feature type="compositionally biased region" description="Basic and acidic residues" evidence="1">
    <location>
        <begin position="343"/>
        <end position="431"/>
    </location>
</feature>
<keyword evidence="3" id="KW-1185">Reference proteome</keyword>
<protein>
    <submittedName>
        <fullName evidence="2">Octapeptide-repeat protein T2</fullName>
    </submittedName>
</protein>
<evidence type="ECO:0000313" key="3">
    <source>
        <dbReference type="Proteomes" id="UP000018936"/>
    </source>
</evidence>
<dbReference type="OrthoDB" id="6123348at2759"/>
<feature type="non-terminal residue" evidence="2">
    <location>
        <position position="1"/>
    </location>
</feature>